<feature type="transmembrane region" description="Helical" evidence="2">
    <location>
        <begin position="123"/>
        <end position="140"/>
    </location>
</feature>
<dbReference type="Proteomes" id="UP000182798">
    <property type="component" value="Unassembled WGS sequence"/>
</dbReference>
<name>A0A1J5UIB0_9GAMM</name>
<evidence type="ECO:0000256" key="2">
    <source>
        <dbReference type="SAM" id="Phobius"/>
    </source>
</evidence>
<feature type="transmembrane region" description="Helical" evidence="2">
    <location>
        <begin position="386"/>
        <end position="404"/>
    </location>
</feature>
<feature type="region of interest" description="Disordered" evidence="1">
    <location>
        <begin position="903"/>
        <end position="946"/>
    </location>
</feature>
<protein>
    <recommendedName>
        <fullName evidence="3">TraG N-terminal Proteobacteria domain-containing protein</fullName>
    </recommendedName>
</protein>
<dbReference type="OrthoDB" id="5408904at2"/>
<feature type="transmembrane region" description="Helical" evidence="2">
    <location>
        <begin position="52"/>
        <end position="74"/>
    </location>
</feature>
<reference evidence="5" key="1">
    <citation type="submission" date="2016-09" db="EMBL/GenBank/DDBJ databases">
        <title>Genome Sequence of Bathymodiolus thermophilus sulfur-oxidizing gill endosymbiont.</title>
        <authorList>
            <person name="Ponnudurai R."/>
            <person name="Kleiner M."/>
            <person name="Sayavedra L."/>
            <person name="Thuermer A."/>
            <person name="Felbeck H."/>
            <person name="Schlueter R."/>
            <person name="Schweder T."/>
            <person name="Markert S."/>
        </authorList>
    </citation>
    <scope>NUCLEOTIDE SEQUENCE [LARGE SCALE GENOMIC DNA]</scope>
    <source>
        <strain evidence="5">BAT/CrabSpa'14</strain>
    </source>
</reference>
<accession>A0A1J5UIB0</accession>
<feature type="compositionally biased region" description="Polar residues" evidence="1">
    <location>
        <begin position="908"/>
        <end position="928"/>
    </location>
</feature>
<proteinExistence type="predicted"/>
<dbReference type="EMBL" id="MIQH01000113">
    <property type="protein sequence ID" value="OIR25645.1"/>
    <property type="molecule type" value="Genomic_DNA"/>
</dbReference>
<evidence type="ECO:0000313" key="4">
    <source>
        <dbReference type="EMBL" id="OIR25645.1"/>
    </source>
</evidence>
<keyword evidence="2" id="KW-1133">Transmembrane helix</keyword>
<dbReference type="Pfam" id="PF07916">
    <property type="entry name" value="TraG_N"/>
    <property type="match status" value="1"/>
</dbReference>
<feature type="transmembrane region" description="Helical" evidence="2">
    <location>
        <begin position="451"/>
        <end position="469"/>
    </location>
</feature>
<dbReference type="InterPro" id="IPR012931">
    <property type="entry name" value="TraG_N_Proteobacteria"/>
</dbReference>
<feature type="transmembrane region" description="Helical" evidence="2">
    <location>
        <begin position="358"/>
        <end position="380"/>
    </location>
</feature>
<feature type="domain" description="TraG N-terminal Proteobacteria" evidence="3">
    <location>
        <begin position="34"/>
        <end position="474"/>
    </location>
</feature>
<sequence length="946" mass="102651">MRLFFKLLITLIVLNISFEVLAIDMDYYAPNGLPTISDTFTRLALIFSDGDYVFAFPIIGALSMIFVVINGYLVKPLTSGGKTDNPINIFAPLAIGSVIWFAGFVPTATMHIYDPVKNETQSVAGIPQAIVLIAGLTNILERNMIEITETGTAYPYSETAGGINLELFVNAQFNSYNNRKKFLIRDIQAYYEDCGKVNLVLPGNQTFEDMMSNTPELYSLISEWKHPSLFVNLYNGSAGKTNMSCTDAWNNVIQPGLNVTVFDKDVANICAKSGFDPLKAVQLQQCKNRLGELKKIHKLPATTANNYLRDSFIASTILKKINLDDPIEAQQTLMRRQLSLQGLGALNTSEDTMPNIKAVMTSIVLGIIPFLMLFLLTPLWSKALKFMAGSLLWITTWGVMMAVMHTATMDQSMTILSDIAANKMGLDAFMLAQTDGVKAFMLFGKMQSNSLMMATAIAIAVYGFGSYAMTGIAQGQAQSIQHIGESAAQQALTPEGRLGLRSSLAGGVASDSSVQYNSLSSGGGGFSDTGSYPLIQSSLGRSAEGVASGLNTNISSHATKGESSEGSITGQSQAIKDIASNSNTSVFEQSAQTAQTNTLTAQANAEATEITQNKVGSNNQADGAKIIAEQGQGYAQGQIEKSQFIAKMTGQDGSNPETIRNISENMALNNGAYAMTGQEIKDSDIMDKLSRAQQRHLDSGINYSVTPTFDEKGSLNDNVGIVAGVNIREDNNITQTEDNIQSAVTRVDTSSHFDGATMLSAMQNGFKDENYRTIEERFNKAKNVGNDPADDNKAARFNLLKDTLYGFADVTNREETSDGSRWSNQTGIKAGFGGNIPFTKIGGEVYSNSAHDASTGSTESHSIDATWGKINEIYEQSDTAHEFLAETNKFHNSQRETMENMNKEGDLSQDNPINQEQKQQQSEGLEQSATEDEQRIKDYLATRSGG</sequence>
<keyword evidence="2" id="KW-0472">Membrane</keyword>
<evidence type="ECO:0000313" key="5">
    <source>
        <dbReference type="Proteomes" id="UP000182798"/>
    </source>
</evidence>
<evidence type="ECO:0000259" key="3">
    <source>
        <dbReference type="Pfam" id="PF07916"/>
    </source>
</evidence>
<dbReference type="RefSeq" id="WP_071563314.1">
    <property type="nucleotide sequence ID" value="NZ_MIQH01000113.1"/>
</dbReference>
<dbReference type="AlphaFoldDB" id="A0A1J5UIB0"/>
<keyword evidence="2" id="KW-0812">Transmembrane</keyword>
<organism evidence="4 5">
    <name type="scientific">Bathymodiolus thermophilus thioautotrophic gill symbiont</name>
    <dbReference type="NCBI Taxonomy" id="2360"/>
    <lineage>
        <taxon>Bacteria</taxon>
        <taxon>Pseudomonadati</taxon>
        <taxon>Pseudomonadota</taxon>
        <taxon>Gammaproteobacteria</taxon>
        <taxon>sulfur-oxidizing symbionts</taxon>
    </lineage>
</organism>
<comment type="caution">
    <text evidence="4">The sequence shown here is derived from an EMBL/GenBank/DDBJ whole genome shotgun (WGS) entry which is preliminary data.</text>
</comment>
<evidence type="ECO:0000256" key="1">
    <source>
        <dbReference type="SAM" id="MobiDB-lite"/>
    </source>
</evidence>
<feature type="transmembrane region" description="Helical" evidence="2">
    <location>
        <begin position="86"/>
        <end position="103"/>
    </location>
</feature>
<gene>
    <name evidence="4" type="ORF">BGC33_13805</name>
</gene>